<accession>A0A1H5HYL3</accession>
<sequence>MNPRRIATVTPELCGTVVLAGWLFAWLAGSAGIGNTGAVPIEGLAPSLAANAELADARQATAVANVNADVAMAAEPVTWPASDATAAPQAGVMGSAVANADAAMAVESMPAPPVPDATATLSEPKSIVVAALPDSSQMLPVETSPEQTATASTPPVSSDTKEAARPLDIFEECLVVDVCIDRYLWALYERTPKEDTISIQEQRKVTVKRKRKTVTVTRTFSRRVDNDFTWKDPKAAERMAMPLIDYVIGGVDRSFKLKLFHALYAAEQAGLSPGITSAFRDDYRQSIASGLKAASDKSYHGGSFRGGYGHGLAADVVSVKGATRAERWVSTEALWKWIDARGPDFGIGRPYLDRDPPHVAPIDGKEYAAHRGGTKAQRAEADIKKRNRGALQVVAKRSKTAKASKGRTI</sequence>
<evidence type="ECO:0000256" key="1">
    <source>
        <dbReference type="SAM" id="MobiDB-lite"/>
    </source>
</evidence>
<evidence type="ECO:0000313" key="3">
    <source>
        <dbReference type="Proteomes" id="UP000198992"/>
    </source>
</evidence>
<reference evidence="2 3" key="1">
    <citation type="submission" date="2016-10" db="EMBL/GenBank/DDBJ databases">
        <authorList>
            <person name="de Groot N.N."/>
        </authorList>
    </citation>
    <scope>NUCLEOTIDE SEQUENCE [LARGE SCALE GENOMIC DNA]</scope>
    <source>
        <strain evidence="2 3">MT12</strain>
    </source>
</reference>
<evidence type="ECO:0000313" key="2">
    <source>
        <dbReference type="EMBL" id="SEE32904.1"/>
    </source>
</evidence>
<feature type="compositionally biased region" description="Polar residues" evidence="1">
    <location>
        <begin position="139"/>
        <end position="158"/>
    </location>
</feature>
<proteinExistence type="predicted"/>
<dbReference type="AlphaFoldDB" id="A0A1H5HYL3"/>
<organism evidence="2 3">
    <name type="scientific">Bradyrhizobium erythrophlei</name>
    <dbReference type="NCBI Taxonomy" id="1437360"/>
    <lineage>
        <taxon>Bacteria</taxon>
        <taxon>Pseudomonadati</taxon>
        <taxon>Pseudomonadota</taxon>
        <taxon>Alphaproteobacteria</taxon>
        <taxon>Hyphomicrobiales</taxon>
        <taxon>Nitrobacteraceae</taxon>
        <taxon>Bradyrhizobium</taxon>
    </lineage>
</organism>
<dbReference type="OrthoDB" id="8129988at2"/>
<feature type="compositionally biased region" description="Basic residues" evidence="1">
    <location>
        <begin position="396"/>
        <end position="409"/>
    </location>
</feature>
<feature type="region of interest" description="Disordered" evidence="1">
    <location>
        <begin position="139"/>
        <end position="160"/>
    </location>
</feature>
<protein>
    <recommendedName>
        <fullName evidence="4">D-alanyl-D-alanine carboxypeptidase</fullName>
    </recommendedName>
</protein>
<evidence type="ECO:0008006" key="4">
    <source>
        <dbReference type="Google" id="ProtNLM"/>
    </source>
</evidence>
<name>A0A1H5HYL3_9BRAD</name>
<dbReference type="EMBL" id="FNTH01000001">
    <property type="protein sequence ID" value="SEE32904.1"/>
    <property type="molecule type" value="Genomic_DNA"/>
</dbReference>
<gene>
    <name evidence="2" type="ORF">SAMN05444164_7689</name>
</gene>
<feature type="region of interest" description="Disordered" evidence="1">
    <location>
        <begin position="388"/>
        <end position="409"/>
    </location>
</feature>
<dbReference type="Proteomes" id="UP000198992">
    <property type="component" value="Unassembled WGS sequence"/>
</dbReference>